<dbReference type="Pfam" id="PF00144">
    <property type="entry name" value="Beta-lactamase"/>
    <property type="match status" value="1"/>
</dbReference>
<dbReference type="EMBL" id="AP026866">
    <property type="protein sequence ID" value="BDS06278.1"/>
    <property type="molecule type" value="Genomic_DNA"/>
</dbReference>
<reference evidence="2" key="1">
    <citation type="submission" date="2024-07" db="EMBL/GenBank/DDBJ databases">
        <title>Complete genome sequence of Verrucomicrobiaceae bacterium NT6N.</title>
        <authorList>
            <person name="Huang C."/>
            <person name="Takami H."/>
            <person name="Hamasaki K."/>
        </authorList>
    </citation>
    <scope>NUCLEOTIDE SEQUENCE</scope>
    <source>
        <strain evidence="2">NT6N</strain>
    </source>
</reference>
<dbReference type="InterPro" id="IPR052907">
    <property type="entry name" value="Beta-lactamase/esterase"/>
</dbReference>
<feature type="domain" description="Beta-lactamase-related" evidence="1">
    <location>
        <begin position="13"/>
        <end position="353"/>
    </location>
</feature>
<dbReference type="KEGG" id="osu:NT6N_13180"/>
<dbReference type="Gene3D" id="3.40.710.10">
    <property type="entry name" value="DD-peptidase/beta-lactamase superfamily"/>
    <property type="match status" value="1"/>
</dbReference>
<keyword evidence="2" id="KW-0378">Hydrolase</keyword>
<organism evidence="2">
    <name type="scientific">Oceaniferula spumae</name>
    <dbReference type="NCBI Taxonomy" id="2979115"/>
    <lineage>
        <taxon>Bacteria</taxon>
        <taxon>Pseudomonadati</taxon>
        <taxon>Verrucomicrobiota</taxon>
        <taxon>Verrucomicrobiia</taxon>
        <taxon>Verrucomicrobiales</taxon>
        <taxon>Verrucomicrobiaceae</taxon>
        <taxon>Oceaniferula</taxon>
    </lineage>
</organism>
<dbReference type="InterPro" id="IPR012338">
    <property type="entry name" value="Beta-lactam/transpept-like"/>
</dbReference>
<dbReference type="PANTHER" id="PTHR43319">
    <property type="entry name" value="BETA-LACTAMASE-RELATED"/>
    <property type="match status" value="1"/>
</dbReference>
<dbReference type="InterPro" id="IPR001466">
    <property type="entry name" value="Beta-lactam-related"/>
</dbReference>
<protein>
    <submittedName>
        <fullName evidence="2">EstA family serine hydrolase</fullName>
    </submittedName>
</protein>
<evidence type="ECO:0000313" key="2">
    <source>
        <dbReference type="EMBL" id="BDS06278.1"/>
    </source>
</evidence>
<name>A0AAT9FJT6_9BACT</name>
<accession>A0AAT9FJT6</accession>
<proteinExistence type="predicted"/>
<dbReference type="GO" id="GO:0016787">
    <property type="term" value="F:hydrolase activity"/>
    <property type="evidence" value="ECO:0007669"/>
    <property type="project" value="UniProtKB-KW"/>
</dbReference>
<sequence length="370" mass="41262">MNVTELEKSFQKNFVENNELGASVSIWKKGEEVFSLSQGWCEREQERPWTAETLVPFYSTTKGLASATLLLLMHEKGIIPDDLVCSVWPEFPVKEGTIGQLLSHQLGLAALDVAANVWDYDAVIEAIEHQSPNWQPSSAHGYHPRTFGFLLDELVRRMTGESLGQMWRTKIAEPLGLEAWIGLPESEFHRVARLYPGKQNKEDLETGFYRELHTPDSLVKRAFSSPRGLHSVREMNEPRAWQSGLPAMGGIGTARAVAKFYQAACGAIPFFPAEMMPWIQGVRSSGHDLILQTQTAFSCGFQLDPLDRVGRKQRHHYGISRRAFGHPGAGGSHAFGDPDSGLSFCYLMNQMELSPLPGAKSLRMIAAMYL</sequence>
<dbReference type="SUPFAM" id="SSF56601">
    <property type="entry name" value="beta-lactamase/transpeptidase-like"/>
    <property type="match status" value="1"/>
</dbReference>
<dbReference type="AlphaFoldDB" id="A0AAT9FJT6"/>
<evidence type="ECO:0000259" key="1">
    <source>
        <dbReference type="Pfam" id="PF00144"/>
    </source>
</evidence>
<dbReference type="PANTHER" id="PTHR43319:SF3">
    <property type="entry name" value="BETA-LACTAMASE-RELATED DOMAIN-CONTAINING PROTEIN"/>
    <property type="match status" value="1"/>
</dbReference>
<gene>
    <name evidence="2" type="ORF">NT6N_13180</name>
</gene>